<dbReference type="AlphaFoldDB" id="A0A7J7G689"/>
<dbReference type="Pfam" id="PF03016">
    <property type="entry name" value="Exostosin_GT47"/>
    <property type="match status" value="1"/>
</dbReference>
<keyword evidence="4" id="KW-0735">Signal-anchor</keyword>
<dbReference type="InterPro" id="IPR004263">
    <property type="entry name" value="Exostosin"/>
</dbReference>
<comment type="similarity">
    <text evidence="2">Belongs to the glycosyltransferase 47 family.</text>
</comment>
<evidence type="ECO:0000313" key="7">
    <source>
        <dbReference type="EMBL" id="KAF5936242.1"/>
    </source>
</evidence>
<dbReference type="InterPro" id="IPR040911">
    <property type="entry name" value="Exostosin_GT47"/>
</dbReference>
<keyword evidence="5" id="KW-0333">Golgi apparatus</keyword>
<gene>
    <name evidence="7" type="ORF">HYC85_027371</name>
</gene>
<dbReference type="GO" id="GO:0000139">
    <property type="term" value="C:Golgi membrane"/>
    <property type="evidence" value="ECO:0007669"/>
    <property type="project" value="UniProtKB-SubCell"/>
</dbReference>
<evidence type="ECO:0000256" key="4">
    <source>
        <dbReference type="ARBA" id="ARBA00022968"/>
    </source>
</evidence>
<evidence type="ECO:0000256" key="1">
    <source>
        <dbReference type="ARBA" id="ARBA00004323"/>
    </source>
</evidence>
<dbReference type="PANTHER" id="PTHR11062">
    <property type="entry name" value="EXOSTOSIN HEPARAN SULFATE GLYCOSYLTRANSFERASE -RELATED"/>
    <property type="match status" value="1"/>
</dbReference>
<comment type="subcellular location">
    <subcellularLocation>
        <location evidence="1">Golgi apparatus membrane</location>
        <topology evidence="1">Single-pass type II membrane protein</topology>
    </subcellularLocation>
</comment>
<keyword evidence="3" id="KW-0328">Glycosyltransferase</keyword>
<accession>A0A7J7G689</accession>
<dbReference type="PANTHER" id="PTHR11062:SF365">
    <property type="entry name" value="EXOSTOSIN GT47 DOMAIN-CONTAINING PROTEIN"/>
    <property type="match status" value="1"/>
</dbReference>
<dbReference type="Proteomes" id="UP000593564">
    <property type="component" value="Unassembled WGS sequence"/>
</dbReference>
<dbReference type="GO" id="GO:0016757">
    <property type="term" value="F:glycosyltransferase activity"/>
    <property type="evidence" value="ECO:0007669"/>
    <property type="project" value="UniProtKB-KW"/>
</dbReference>
<keyword evidence="3" id="KW-0808">Transferase</keyword>
<evidence type="ECO:0000259" key="6">
    <source>
        <dbReference type="Pfam" id="PF03016"/>
    </source>
</evidence>
<keyword evidence="4" id="KW-0812">Transmembrane</keyword>
<dbReference type="EMBL" id="JACBKZ010000013">
    <property type="protein sequence ID" value="KAF5936242.1"/>
    <property type="molecule type" value="Genomic_DNA"/>
</dbReference>
<feature type="domain" description="Exostosin GT47" evidence="6">
    <location>
        <begin position="1"/>
        <end position="284"/>
    </location>
</feature>
<organism evidence="7 8">
    <name type="scientific">Camellia sinensis</name>
    <name type="common">Tea plant</name>
    <name type="synonym">Thea sinensis</name>
    <dbReference type="NCBI Taxonomy" id="4442"/>
    <lineage>
        <taxon>Eukaryota</taxon>
        <taxon>Viridiplantae</taxon>
        <taxon>Streptophyta</taxon>
        <taxon>Embryophyta</taxon>
        <taxon>Tracheophyta</taxon>
        <taxon>Spermatophyta</taxon>
        <taxon>Magnoliopsida</taxon>
        <taxon>eudicotyledons</taxon>
        <taxon>Gunneridae</taxon>
        <taxon>Pentapetalae</taxon>
        <taxon>asterids</taxon>
        <taxon>Ericales</taxon>
        <taxon>Theaceae</taxon>
        <taxon>Camellia</taxon>
    </lineage>
</organism>
<protein>
    <recommendedName>
        <fullName evidence="6">Exostosin GT47 domain-containing protein</fullName>
    </recommendedName>
</protein>
<name>A0A7J7G689_CAMSI</name>
<reference evidence="8" key="1">
    <citation type="journal article" date="2020" name="Nat. Commun.">
        <title>Genome assembly of wild tea tree DASZ reveals pedigree and selection history of tea varieties.</title>
        <authorList>
            <person name="Zhang W."/>
            <person name="Zhang Y."/>
            <person name="Qiu H."/>
            <person name="Guo Y."/>
            <person name="Wan H."/>
            <person name="Zhang X."/>
            <person name="Scossa F."/>
            <person name="Alseekh S."/>
            <person name="Zhang Q."/>
            <person name="Wang P."/>
            <person name="Xu L."/>
            <person name="Schmidt M.H."/>
            <person name="Jia X."/>
            <person name="Li D."/>
            <person name="Zhu A."/>
            <person name="Guo F."/>
            <person name="Chen W."/>
            <person name="Ni D."/>
            <person name="Usadel B."/>
            <person name="Fernie A.R."/>
            <person name="Wen W."/>
        </authorList>
    </citation>
    <scope>NUCLEOTIDE SEQUENCE [LARGE SCALE GENOMIC DNA]</scope>
    <source>
        <strain evidence="8">cv. G240</strain>
    </source>
</reference>
<sequence length="334" mass="38539">MEKRFKVWTYKEGEPPLFHDGPMADIYSIEGQFMAEMGSGKSRFQAANEDAAVAYFIPVSVLNIVKYVYRPYTNFSRVRLQNVVKDYVGIVSHRYPYWNRSNGADHFFVACHDWAPDVSTANPTLYKNFIRVLCNANASEGFQPIRDVSLPEIKIDYGVLGPPRLGQPREHRPILAFFAGGEHGYVRKVLLKYWKDQDTDIQVHSYLPETLNYFDLMGQSKFCLCPSGNEVASPRIVESIYTGCVPVIISDGYVLPFSDVLDWNKFSVHVPVSRILEMKKILQGISMEEYLMKQKMVMEVQQHFIINRPSKPFDLLDMVLHSIWLRRLNIRLPL</sequence>
<evidence type="ECO:0000256" key="3">
    <source>
        <dbReference type="ARBA" id="ARBA00022676"/>
    </source>
</evidence>
<reference evidence="7 8" key="2">
    <citation type="submission" date="2020-07" db="EMBL/GenBank/DDBJ databases">
        <title>Genome assembly of wild tea tree DASZ reveals pedigree and selection history of tea varieties.</title>
        <authorList>
            <person name="Zhang W."/>
        </authorList>
    </citation>
    <scope>NUCLEOTIDE SEQUENCE [LARGE SCALE GENOMIC DNA]</scope>
    <source>
        <strain evidence="8">cv. G240</strain>
        <tissue evidence="7">Leaf</tissue>
    </source>
</reference>
<evidence type="ECO:0000256" key="5">
    <source>
        <dbReference type="ARBA" id="ARBA00023034"/>
    </source>
</evidence>
<evidence type="ECO:0000313" key="8">
    <source>
        <dbReference type="Proteomes" id="UP000593564"/>
    </source>
</evidence>
<evidence type="ECO:0000256" key="2">
    <source>
        <dbReference type="ARBA" id="ARBA00010271"/>
    </source>
</evidence>
<proteinExistence type="inferred from homology"/>
<keyword evidence="8" id="KW-1185">Reference proteome</keyword>
<comment type="caution">
    <text evidence="7">The sequence shown here is derived from an EMBL/GenBank/DDBJ whole genome shotgun (WGS) entry which is preliminary data.</text>
</comment>